<name>A0A814PCH8_9BILA</name>
<dbReference type="EMBL" id="CAJNOU010000851">
    <property type="protein sequence ID" value="CAF1101856.1"/>
    <property type="molecule type" value="Genomic_DNA"/>
</dbReference>
<comment type="similarity">
    <text evidence="1">Belongs to the filamin family.</text>
</comment>
<keyword evidence="4" id="KW-0812">Transmembrane</keyword>
<keyword evidence="2" id="KW-0677">Repeat</keyword>
<reference evidence="7" key="1">
    <citation type="submission" date="2021-02" db="EMBL/GenBank/DDBJ databases">
        <authorList>
            <person name="Nowell W R."/>
        </authorList>
    </citation>
    <scope>NUCLEOTIDE SEQUENCE</scope>
</reference>
<feature type="repeat" description="Filamin" evidence="3">
    <location>
        <begin position="516"/>
        <end position="612"/>
    </location>
</feature>
<evidence type="ECO:0000259" key="5">
    <source>
        <dbReference type="Pfam" id="PF23571"/>
    </source>
</evidence>
<dbReference type="Proteomes" id="UP000663889">
    <property type="component" value="Unassembled WGS sequence"/>
</dbReference>
<dbReference type="InterPro" id="IPR001298">
    <property type="entry name" value="Filamin/ABP280_rpt"/>
</dbReference>
<dbReference type="SMART" id="SM00557">
    <property type="entry name" value="IG_FLMN"/>
    <property type="match status" value="7"/>
</dbReference>
<dbReference type="InterPro" id="IPR055378">
    <property type="entry name" value="GH3_C"/>
</dbReference>
<keyword evidence="4" id="KW-0472">Membrane</keyword>
<dbReference type="GO" id="GO:0051015">
    <property type="term" value="F:actin filament binding"/>
    <property type="evidence" value="ECO:0007669"/>
    <property type="project" value="InterPro"/>
</dbReference>
<feature type="transmembrane region" description="Helical" evidence="4">
    <location>
        <begin position="91"/>
        <end position="112"/>
    </location>
</feature>
<evidence type="ECO:0000313" key="8">
    <source>
        <dbReference type="Proteomes" id="UP000663889"/>
    </source>
</evidence>
<gene>
    <name evidence="7" type="ORF">SEV965_LOCUS15913</name>
</gene>
<feature type="transmembrane region" description="Helical" evidence="4">
    <location>
        <begin position="163"/>
        <end position="180"/>
    </location>
</feature>
<dbReference type="InterPro" id="IPR055377">
    <property type="entry name" value="GH3_M"/>
</dbReference>
<dbReference type="Gene3D" id="2.60.40.10">
    <property type="entry name" value="Immunoglobulins"/>
    <property type="match status" value="7"/>
</dbReference>
<evidence type="ECO:0000256" key="4">
    <source>
        <dbReference type="SAM" id="Phobius"/>
    </source>
</evidence>
<feature type="repeat" description="Filamin" evidence="3">
    <location>
        <begin position="415"/>
        <end position="507"/>
    </location>
</feature>
<feature type="domain" description="GH3 C-terminal" evidence="6">
    <location>
        <begin position="320"/>
        <end position="411"/>
    </location>
</feature>
<dbReference type="PANTHER" id="PTHR38537">
    <property type="entry name" value="JITTERBUG, ISOFORM N"/>
    <property type="match status" value="1"/>
</dbReference>
<protein>
    <submittedName>
        <fullName evidence="7">Uncharacterized protein</fullName>
    </submittedName>
</protein>
<feature type="repeat" description="Filamin" evidence="3">
    <location>
        <begin position="992"/>
        <end position="1091"/>
    </location>
</feature>
<dbReference type="GO" id="GO:0030036">
    <property type="term" value="P:actin cytoskeleton organization"/>
    <property type="evidence" value="ECO:0007669"/>
    <property type="project" value="InterPro"/>
</dbReference>
<dbReference type="PROSITE" id="PS50194">
    <property type="entry name" value="FILAMIN_REPEAT"/>
    <property type="match status" value="7"/>
</dbReference>
<dbReference type="InterPro" id="IPR017868">
    <property type="entry name" value="Filamin/ABP280_repeat-like"/>
</dbReference>
<dbReference type="SUPFAM" id="SSF81296">
    <property type="entry name" value="E set domains"/>
    <property type="match status" value="7"/>
</dbReference>
<keyword evidence="4" id="KW-1133">Transmembrane helix</keyword>
<evidence type="ECO:0000313" key="7">
    <source>
        <dbReference type="EMBL" id="CAF1101856.1"/>
    </source>
</evidence>
<dbReference type="AlphaFoldDB" id="A0A814PCH8"/>
<evidence type="ECO:0000256" key="1">
    <source>
        <dbReference type="ARBA" id="ARBA00009238"/>
    </source>
</evidence>
<sequence length="1125" mass="126431">MLVARCFFILLFVTLFIGVLVLDWYLADTIPWSHYESSTQQLINGIPFCEYDRSRNFLRERANSMSDFSFLGVGFYMLVRSIETKSNNLTKIIMLSVINGLINCVHAFGSWLNHACRCQFGHRLDITGMWLVTSFITLYSLMQHIRINNKKNAPGILHRLWPSLLYVSTAIGSTFAMYKADIQFCCGERLPLINLLAYGASEGFFGVIASIHTDEYLLLPTNVFFEFIKEEDIQQAQPKTLLISELEPGHRYELVCTTHAGLVRYRMGDVINCTRFLCRADDLVSLPEEPIEIPRIPLISLAYRVGTLLSVFGEKTNEQHLINALQQTVWQWREQGIPVNSYEFASYPRLDVFPAQYVIFLELIEDQEHKIDAQQLQILKNTVNAEVEQELCKANQNYQNSRSSTKLGPLNAILTEIDVHGPGVQSDGVMTNKRTWFQVDVKNAGNRPVQASITDPHGQQNTVSVSIERKAPGEFFCEYDPREPGPHRINVNFDGQPAPNSPYPVNVKSSLASDPTRASDRTKFDVFGRGIEPRGVHIDDIADFYVITGSAGEGIMKPTVTEPDGSQIPCRVRKLNKTTYECDYVPTHATLHTVNITYDGTPVPRSPFLVEVGPKKDSRIRTFGPGLEGGVVGYPAVFVIETHGETGLLDVVIKGPSKVRVERKDNGDGSINVTYWPTAFGKYAVHVLDNGKDIPLSPFMVQIVARTMFAPNKVIAYGAGIERTGQIVHQLNKFTVDTHLAGEAPLHVSAIDQERQSVNVQVSYNGDGTYTCQYTPQTLLYHWIFINFGSVAIPNSPFQIWPIDPSKVHVYGPGVERDVKINNLTHFFVDYKEAGPGNILVVIKDAYRQDVSYNIVCDQDRIFRIEYTPKLPGVHFINVLFCDHEIPISPIQVDVESRKPLWSPKQPKIRAYGPGLSRGTVNEPANFIIDTNDADNIQLDIKIEGPSALTIDFQYNDYGRPQVTYYPKVAGNYNINILYAGKHIPGSPFAVIVDLNIQDIRCYGPGICSMGVFLGRSNEFTVDATSVTRSSSGRVECLLISPSGRVENCSIQNMADGTYQVQYTPYEQGQHQIKVTYEYISVPGSPFYVNVIRDCDPFRVNAIRDYDPLRVNVIRDCDPLRVRAY</sequence>
<dbReference type="Pfam" id="PF23572">
    <property type="entry name" value="GH3_C"/>
    <property type="match status" value="1"/>
</dbReference>
<evidence type="ECO:0000259" key="6">
    <source>
        <dbReference type="Pfam" id="PF23572"/>
    </source>
</evidence>
<feature type="transmembrane region" description="Helical" evidence="4">
    <location>
        <begin position="7"/>
        <end position="27"/>
    </location>
</feature>
<dbReference type="InterPro" id="IPR013783">
    <property type="entry name" value="Ig-like_fold"/>
</dbReference>
<evidence type="ECO:0000256" key="3">
    <source>
        <dbReference type="PROSITE-ProRule" id="PRU00087"/>
    </source>
</evidence>
<dbReference type="Pfam" id="PF00630">
    <property type="entry name" value="Filamin"/>
    <property type="match status" value="7"/>
</dbReference>
<organism evidence="7 8">
    <name type="scientific">Rotaria sordida</name>
    <dbReference type="NCBI Taxonomy" id="392033"/>
    <lineage>
        <taxon>Eukaryota</taxon>
        <taxon>Metazoa</taxon>
        <taxon>Spiralia</taxon>
        <taxon>Gnathifera</taxon>
        <taxon>Rotifera</taxon>
        <taxon>Eurotatoria</taxon>
        <taxon>Bdelloidea</taxon>
        <taxon>Philodinida</taxon>
        <taxon>Philodinidae</taxon>
        <taxon>Rotaria</taxon>
    </lineage>
</organism>
<feature type="repeat" description="Filamin" evidence="3">
    <location>
        <begin position="908"/>
        <end position="993"/>
    </location>
</feature>
<accession>A0A814PCH8</accession>
<dbReference type="InterPro" id="IPR014756">
    <property type="entry name" value="Ig_E-set"/>
</dbReference>
<proteinExistence type="inferred from homology"/>
<feature type="domain" description="GH3 middle" evidence="5">
    <location>
        <begin position="216"/>
        <end position="277"/>
    </location>
</feature>
<feature type="repeat" description="Filamin" evidence="3">
    <location>
        <begin position="612"/>
        <end position="703"/>
    </location>
</feature>
<feature type="repeat" description="Filamin" evidence="3">
    <location>
        <begin position="706"/>
        <end position="802"/>
    </location>
</feature>
<dbReference type="PANTHER" id="PTHR38537:SF8">
    <property type="entry name" value="FILAMIN-A"/>
    <property type="match status" value="1"/>
</dbReference>
<dbReference type="Pfam" id="PF23571">
    <property type="entry name" value="GH3_M"/>
    <property type="match status" value="1"/>
</dbReference>
<comment type="caution">
    <text evidence="7">The sequence shown here is derived from an EMBL/GenBank/DDBJ whole genome shotgun (WGS) entry which is preliminary data.</text>
</comment>
<evidence type="ECO:0000256" key="2">
    <source>
        <dbReference type="ARBA" id="ARBA00022737"/>
    </source>
</evidence>
<feature type="transmembrane region" description="Helical" evidence="4">
    <location>
        <begin position="124"/>
        <end position="142"/>
    </location>
</feature>
<feature type="repeat" description="Filamin" evidence="3">
    <location>
        <begin position="800"/>
        <end position="895"/>
    </location>
</feature>
<dbReference type="InterPro" id="IPR044801">
    <property type="entry name" value="Filamin"/>
</dbReference>